<name>A6TUU4_ALKMQ</name>
<dbReference type="Proteomes" id="UP000001572">
    <property type="component" value="Chromosome"/>
</dbReference>
<dbReference type="HOGENOM" id="CLU_3021637_0_0_9"/>
<evidence type="ECO:0000313" key="1">
    <source>
        <dbReference type="EMBL" id="ABR49962.1"/>
    </source>
</evidence>
<gene>
    <name evidence="1" type="ordered locus">Amet_3845</name>
</gene>
<reference evidence="2" key="1">
    <citation type="journal article" date="2016" name="Genome Announc.">
        <title>Complete genome sequence of Alkaliphilus metalliredigens strain QYMF, an alkaliphilic and metal-reducing bacterium isolated from borax-contaminated leachate ponds.</title>
        <authorList>
            <person name="Hwang C."/>
            <person name="Copeland A."/>
            <person name="Lucas S."/>
            <person name="Lapidus A."/>
            <person name="Barry K."/>
            <person name="Detter J.C."/>
            <person name="Glavina Del Rio T."/>
            <person name="Hammon N."/>
            <person name="Israni S."/>
            <person name="Dalin E."/>
            <person name="Tice H."/>
            <person name="Pitluck S."/>
            <person name="Chertkov O."/>
            <person name="Brettin T."/>
            <person name="Bruce D."/>
            <person name="Han C."/>
            <person name="Schmutz J."/>
            <person name="Larimer F."/>
            <person name="Land M.L."/>
            <person name="Hauser L."/>
            <person name="Kyrpides N."/>
            <person name="Mikhailova N."/>
            <person name="Ye Q."/>
            <person name="Zhou J."/>
            <person name="Richardson P."/>
            <person name="Fields M.W."/>
        </authorList>
    </citation>
    <scope>NUCLEOTIDE SEQUENCE [LARGE SCALE GENOMIC DNA]</scope>
    <source>
        <strain evidence="2">QYMF</strain>
    </source>
</reference>
<protein>
    <submittedName>
        <fullName evidence="1">Uncharacterized protein</fullName>
    </submittedName>
</protein>
<keyword evidence="2" id="KW-1185">Reference proteome</keyword>
<dbReference type="AlphaFoldDB" id="A6TUU4"/>
<dbReference type="KEGG" id="amt:Amet_3845"/>
<dbReference type="EMBL" id="CP000724">
    <property type="protein sequence ID" value="ABR49962.1"/>
    <property type="molecule type" value="Genomic_DNA"/>
</dbReference>
<evidence type="ECO:0000313" key="2">
    <source>
        <dbReference type="Proteomes" id="UP000001572"/>
    </source>
</evidence>
<organism evidence="1 2">
    <name type="scientific">Alkaliphilus metalliredigens (strain QYMF)</name>
    <dbReference type="NCBI Taxonomy" id="293826"/>
    <lineage>
        <taxon>Bacteria</taxon>
        <taxon>Bacillati</taxon>
        <taxon>Bacillota</taxon>
        <taxon>Clostridia</taxon>
        <taxon>Peptostreptococcales</taxon>
        <taxon>Natronincolaceae</taxon>
        <taxon>Alkaliphilus</taxon>
    </lineage>
</organism>
<proteinExistence type="predicted"/>
<sequence length="55" mass="6332">MRVAQQVLIPYCGKSTDYSGKEFEYSPGGFFIYFGKNHHLSIKTNMECVVLIQKK</sequence>
<accession>A6TUU4</accession>
<dbReference type="STRING" id="293826.Amet_3845"/>